<dbReference type="AlphaFoldDB" id="A0A4Z2HE14"/>
<dbReference type="EMBL" id="SRLO01000264">
    <property type="protein sequence ID" value="TNN63851.1"/>
    <property type="molecule type" value="Genomic_DNA"/>
</dbReference>
<reference evidence="1 2" key="1">
    <citation type="submission" date="2019-03" db="EMBL/GenBank/DDBJ databases">
        <title>First draft genome of Liparis tanakae, snailfish: a comprehensive survey of snailfish specific genes.</title>
        <authorList>
            <person name="Kim W."/>
            <person name="Song I."/>
            <person name="Jeong J.-H."/>
            <person name="Kim D."/>
            <person name="Kim S."/>
            <person name="Ryu S."/>
            <person name="Song J.Y."/>
            <person name="Lee S.K."/>
        </authorList>
    </citation>
    <scope>NUCLEOTIDE SEQUENCE [LARGE SCALE GENOMIC DNA]</scope>
    <source>
        <tissue evidence="1">Muscle</tissue>
    </source>
</reference>
<dbReference type="Proteomes" id="UP000314294">
    <property type="component" value="Unassembled WGS sequence"/>
</dbReference>
<evidence type="ECO:0000313" key="1">
    <source>
        <dbReference type="EMBL" id="TNN63851.1"/>
    </source>
</evidence>
<evidence type="ECO:0000313" key="2">
    <source>
        <dbReference type="Proteomes" id="UP000314294"/>
    </source>
</evidence>
<name>A0A4Z2HE14_9TELE</name>
<organism evidence="1 2">
    <name type="scientific">Liparis tanakae</name>
    <name type="common">Tanaka's snailfish</name>
    <dbReference type="NCBI Taxonomy" id="230148"/>
    <lineage>
        <taxon>Eukaryota</taxon>
        <taxon>Metazoa</taxon>
        <taxon>Chordata</taxon>
        <taxon>Craniata</taxon>
        <taxon>Vertebrata</taxon>
        <taxon>Euteleostomi</taxon>
        <taxon>Actinopterygii</taxon>
        <taxon>Neopterygii</taxon>
        <taxon>Teleostei</taxon>
        <taxon>Neoteleostei</taxon>
        <taxon>Acanthomorphata</taxon>
        <taxon>Eupercaria</taxon>
        <taxon>Perciformes</taxon>
        <taxon>Cottioidei</taxon>
        <taxon>Cottales</taxon>
        <taxon>Liparidae</taxon>
        <taxon>Liparis</taxon>
    </lineage>
</organism>
<comment type="caution">
    <text evidence="1">The sequence shown here is derived from an EMBL/GenBank/DDBJ whole genome shotgun (WGS) entry which is preliminary data.</text>
</comment>
<sequence length="92" mass="9729">MSFSSHFQQSGITVSHLSTVCRKNISVKPWSQSSRVKSDAAGCRLIPLVGEGQSIDDGCLCSELRDSVVSGPTGYVSGLVFAPTPIPMVKVC</sequence>
<proteinExistence type="predicted"/>
<protein>
    <submittedName>
        <fullName evidence="1">Uncharacterized protein</fullName>
    </submittedName>
</protein>
<accession>A0A4Z2HE14</accession>
<gene>
    <name evidence="1" type="ORF">EYF80_025910</name>
</gene>
<keyword evidence="2" id="KW-1185">Reference proteome</keyword>